<dbReference type="PRINTS" id="PR00081">
    <property type="entry name" value="GDHRDH"/>
</dbReference>
<organism evidence="4 5">
    <name type="scientific">Neodiprion lecontei</name>
    <name type="common">Redheaded pine sawfly</name>
    <dbReference type="NCBI Taxonomy" id="441921"/>
    <lineage>
        <taxon>Eukaryota</taxon>
        <taxon>Metazoa</taxon>
        <taxon>Ecdysozoa</taxon>
        <taxon>Arthropoda</taxon>
        <taxon>Hexapoda</taxon>
        <taxon>Insecta</taxon>
        <taxon>Pterygota</taxon>
        <taxon>Neoptera</taxon>
        <taxon>Endopterygota</taxon>
        <taxon>Hymenoptera</taxon>
        <taxon>Tenthredinoidea</taxon>
        <taxon>Diprionidae</taxon>
        <taxon>Diprioninae</taxon>
        <taxon>Neodiprion</taxon>
    </lineage>
</organism>
<sequence>MQIKNKIVLLTGGANGIGFAYARELLRNGAGRIAILDVKDSSGKEAASKLNKEFGQGHVIFIFCDVSKPQELEAGFAETIKQFGGLDILINNAGIMDDVRWELMIATNVNAVVRGTLLGLQYMGKDKGGKGGVIINIASILGSVPSKYFPIYTGTKYAVIGLSQSFAMPYHYEKTGVRILTLCPGLTDTESLRKSQERMLDIIDVEELVGDSSNLTSQKVDSVAHGLVYMIRSAQNSTVWVAENGEPVYQIMIPDRLLTKVSA</sequence>
<dbReference type="Pfam" id="PF00106">
    <property type="entry name" value="adh_short"/>
    <property type="match status" value="1"/>
</dbReference>
<accession>A0A6J0BMV8</accession>
<dbReference type="InterPro" id="IPR020904">
    <property type="entry name" value="Sc_DH/Rdtase_CS"/>
</dbReference>
<reference evidence="5" key="1">
    <citation type="submission" date="2025-04" db="UniProtKB">
        <authorList>
            <consortium name="RefSeq"/>
        </authorList>
    </citation>
    <scope>IDENTIFICATION</scope>
    <source>
        <tissue evidence="6">Thorax and Abdomen</tissue>
        <tissue evidence="5">Whole body</tissue>
    </source>
</reference>
<dbReference type="PRINTS" id="PR00080">
    <property type="entry name" value="SDRFAMILY"/>
</dbReference>
<dbReference type="InterPro" id="IPR036291">
    <property type="entry name" value="NAD(P)-bd_dom_sf"/>
</dbReference>
<dbReference type="GeneID" id="107221445"/>
<dbReference type="RefSeq" id="XP_015515925.1">
    <property type="nucleotide sequence ID" value="XM_015660439.1"/>
</dbReference>
<dbReference type="GO" id="GO:0005737">
    <property type="term" value="C:cytoplasm"/>
    <property type="evidence" value="ECO:0007669"/>
    <property type="project" value="TreeGrafter"/>
</dbReference>
<dbReference type="OrthoDB" id="417891at2759"/>
<dbReference type="AlphaFoldDB" id="A0A6J0BMV8"/>
<dbReference type="SUPFAM" id="SSF51735">
    <property type="entry name" value="NAD(P)-binding Rossmann-fold domains"/>
    <property type="match status" value="1"/>
</dbReference>
<name>A0A6J0BMV8_NEOLC</name>
<evidence type="ECO:0000256" key="1">
    <source>
        <dbReference type="ARBA" id="ARBA00006484"/>
    </source>
</evidence>
<dbReference type="KEGG" id="nlo:107221445"/>
<proteinExistence type="inferred from homology"/>
<dbReference type="RefSeq" id="XP_046600854.1">
    <property type="nucleotide sequence ID" value="XM_046744898.1"/>
</dbReference>
<keyword evidence="2" id="KW-0560">Oxidoreductase</keyword>
<dbReference type="Proteomes" id="UP000829291">
    <property type="component" value="Chromosome 7"/>
</dbReference>
<evidence type="ECO:0000313" key="5">
    <source>
        <dbReference type="RefSeq" id="XP_015515925.1"/>
    </source>
</evidence>
<dbReference type="PANTHER" id="PTHR44229:SF8">
    <property type="entry name" value="ALCOHOL DEHYDROGENASE-RELATED"/>
    <property type="match status" value="1"/>
</dbReference>
<evidence type="ECO:0000256" key="3">
    <source>
        <dbReference type="RuleBase" id="RU000363"/>
    </source>
</evidence>
<dbReference type="PANTHER" id="PTHR44229">
    <property type="entry name" value="15-HYDROXYPROSTAGLANDIN DEHYDROGENASE [NAD(+)]"/>
    <property type="match status" value="1"/>
</dbReference>
<evidence type="ECO:0000313" key="4">
    <source>
        <dbReference type="Proteomes" id="UP000829291"/>
    </source>
</evidence>
<protein>
    <submittedName>
        <fullName evidence="6">15-hydroxyprostaglandin dehydrogenase [NAD(+)] isoform X1</fullName>
    </submittedName>
    <submittedName>
        <fullName evidence="5">15-hydroxyprostaglandin dehydrogenase [NAD(+)]-like</fullName>
    </submittedName>
</protein>
<keyword evidence="4" id="KW-1185">Reference proteome</keyword>
<gene>
    <name evidence="5 6" type="primary">LOC107221445</name>
</gene>
<dbReference type="PROSITE" id="PS00061">
    <property type="entry name" value="ADH_SHORT"/>
    <property type="match status" value="1"/>
</dbReference>
<comment type="similarity">
    <text evidence="1 3">Belongs to the short-chain dehydrogenases/reductases (SDR) family.</text>
</comment>
<evidence type="ECO:0000256" key="2">
    <source>
        <dbReference type="ARBA" id="ARBA00023002"/>
    </source>
</evidence>
<dbReference type="GO" id="GO:0016616">
    <property type="term" value="F:oxidoreductase activity, acting on the CH-OH group of donors, NAD or NADP as acceptor"/>
    <property type="evidence" value="ECO:0007669"/>
    <property type="project" value="TreeGrafter"/>
</dbReference>
<dbReference type="Gene3D" id="3.40.50.720">
    <property type="entry name" value="NAD(P)-binding Rossmann-like Domain"/>
    <property type="match status" value="1"/>
</dbReference>
<dbReference type="FunFam" id="3.40.50.720:FF:000149">
    <property type="entry name" value="15-hydroxyprostaglandin dehydrogenase [NAD(+)]"/>
    <property type="match status" value="1"/>
</dbReference>
<dbReference type="InterPro" id="IPR002347">
    <property type="entry name" value="SDR_fam"/>
</dbReference>
<evidence type="ECO:0000313" key="6">
    <source>
        <dbReference type="RefSeq" id="XP_046600854.1"/>
    </source>
</evidence>